<name>A0ABR6AW55_9HYPH</name>
<evidence type="ECO:0000313" key="1">
    <source>
        <dbReference type="EMBL" id="MBA8853703.1"/>
    </source>
</evidence>
<proteinExistence type="predicted"/>
<dbReference type="InterPro" id="IPR050678">
    <property type="entry name" value="DNA_Partitioning_ATPase"/>
</dbReference>
<sequence length="228" mass="24604">MSVISFATPKGGAGKTTSALLLATELATLAEKVAIIDGDPEKWITEWSMLPGKPENIDVFSEATEDNIVELIDDCASKYPFVIVDLEGTANLMIAYAIGLSDLVVIPVQGSKMDAKGAIKTVRLIRQQEKVSRRKIAHQVLYTRTSAAVPTRALKNVMSQIEELNVSAFDTQIVQRAAYGDLTDYGGTLRDLDPDQVSNLDKAIENATAYMKEVIGCLKAAEIEGVAA</sequence>
<organism evidence="1 2">
    <name type="scientific">Brucella intermedia</name>
    <dbReference type="NCBI Taxonomy" id="94625"/>
    <lineage>
        <taxon>Bacteria</taxon>
        <taxon>Pseudomonadati</taxon>
        <taxon>Pseudomonadota</taxon>
        <taxon>Alphaproteobacteria</taxon>
        <taxon>Hyphomicrobiales</taxon>
        <taxon>Brucellaceae</taxon>
        <taxon>Brucella/Ochrobactrum group</taxon>
        <taxon>Brucella</taxon>
    </lineage>
</organism>
<keyword evidence="2" id="KW-1185">Reference proteome</keyword>
<dbReference type="PANTHER" id="PTHR13696">
    <property type="entry name" value="P-LOOP CONTAINING NUCLEOSIDE TRIPHOSPHATE HYDROLASE"/>
    <property type="match status" value="1"/>
</dbReference>
<dbReference type="EMBL" id="JACGXG010000016">
    <property type="protein sequence ID" value="MBA8853703.1"/>
    <property type="molecule type" value="Genomic_DNA"/>
</dbReference>
<dbReference type="Gene3D" id="3.40.50.300">
    <property type="entry name" value="P-loop containing nucleotide triphosphate hydrolases"/>
    <property type="match status" value="1"/>
</dbReference>
<dbReference type="InterPro" id="IPR027417">
    <property type="entry name" value="P-loop_NTPase"/>
</dbReference>
<dbReference type="Proteomes" id="UP000578622">
    <property type="component" value="Unassembled WGS sequence"/>
</dbReference>
<dbReference type="CDD" id="cd02042">
    <property type="entry name" value="ParAB_family"/>
    <property type="match status" value="1"/>
</dbReference>
<accession>A0ABR6AW55</accession>
<comment type="caution">
    <text evidence="1">The sequence shown here is derived from an EMBL/GenBank/DDBJ whole genome shotgun (WGS) entry which is preliminary data.</text>
</comment>
<dbReference type="SUPFAM" id="SSF52540">
    <property type="entry name" value="P-loop containing nucleoside triphosphate hydrolases"/>
    <property type="match status" value="1"/>
</dbReference>
<dbReference type="PIRSF" id="PIRSF009320">
    <property type="entry name" value="Nuc_binding_HP_1000"/>
    <property type="match status" value="1"/>
</dbReference>
<dbReference type="RefSeq" id="WP_182512171.1">
    <property type="nucleotide sequence ID" value="NZ_JACGXG010000016.1"/>
</dbReference>
<dbReference type="PANTHER" id="PTHR13696:SF96">
    <property type="entry name" value="COBQ_COBB_MIND_PARA NUCLEOTIDE BINDING DOMAIN-CONTAINING PROTEIN"/>
    <property type="match status" value="1"/>
</dbReference>
<dbReference type="Pfam" id="PF07015">
    <property type="entry name" value="VirC1"/>
    <property type="match status" value="1"/>
</dbReference>
<dbReference type="InterPro" id="IPR009744">
    <property type="entry name" value="VirC1"/>
</dbReference>
<gene>
    <name evidence="1" type="ORF">FHW20_004688</name>
</gene>
<evidence type="ECO:0000313" key="2">
    <source>
        <dbReference type="Proteomes" id="UP000578622"/>
    </source>
</evidence>
<reference evidence="1 2" key="1">
    <citation type="submission" date="2020-07" db="EMBL/GenBank/DDBJ databases">
        <title>Genomic Encyclopedia of Type Strains, Phase IV (KMG-V): Genome sequencing to study the core and pangenomes of soil and plant-associated prokaryotes.</title>
        <authorList>
            <person name="Whitman W."/>
        </authorList>
    </citation>
    <scope>NUCLEOTIDE SEQUENCE [LARGE SCALE GENOMIC DNA]</scope>
    <source>
        <strain evidence="1 2">RH4WT92</strain>
    </source>
</reference>
<protein>
    <submittedName>
        <fullName evidence="1">Chromosome partitioning protein</fullName>
    </submittedName>
</protein>